<keyword evidence="2" id="KW-0378">Hydrolase</keyword>
<keyword evidence="5" id="KW-1185">Reference proteome</keyword>
<protein>
    <submittedName>
        <fullName evidence="4">Beta-lactamase/transpeptidase-like protein</fullName>
    </submittedName>
</protein>
<dbReference type="OrthoDB" id="428260at2759"/>
<evidence type="ECO:0000313" key="5">
    <source>
        <dbReference type="Proteomes" id="UP000800039"/>
    </source>
</evidence>
<dbReference type="Proteomes" id="UP000800039">
    <property type="component" value="Unassembled WGS sequence"/>
</dbReference>
<dbReference type="Pfam" id="PF00144">
    <property type="entry name" value="Beta-lactamase"/>
    <property type="match status" value="1"/>
</dbReference>
<comment type="similarity">
    <text evidence="1">Belongs to the class-A beta-lactamase family.</text>
</comment>
<dbReference type="PANTHER" id="PTHR43283">
    <property type="entry name" value="BETA-LACTAMASE-RELATED"/>
    <property type="match status" value="1"/>
</dbReference>
<name>A0A9P4GQG9_9PLEO</name>
<feature type="non-terminal residue" evidence="4">
    <location>
        <position position="395"/>
    </location>
</feature>
<dbReference type="InterPro" id="IPR050789">
    <property type="entry name" value="Diverse_Enzym_Activities"/>
</dbReference>
<evidence type="ECO:0000259" key="3">
    <source>
        <dbReference type="Pfam" id="PF00144"/>
    </source>
</evidence>
<dbReference type="SUPFAM" id="SSF56601">
    <property type="entry name" value="beta-lactamase/transpeptidase-like"/>
    <property type="match status" value="1"/>
</dbReference>
<gene>
    <name evidence="4" type="ORF">K460DRAFT_251787</name>
</gene>
<evidence type="ECO:0000256" key="2">
    <source>
        <dbReference type="ARBA" id="ARBA00022801"/>
    </source>
</evidence>
<accession>A0A9P4GQG9</accession>
<dbReference type="RefSeq" id="XP_040793396.1">
    <property type="nucleotide sequence ID" value="XM_040927390.1"/>
</dbReference>
<dbReference type="GO" id="GO:0016787">
    <property type="term" value="F:hydrolase activity"/>
    <property type="evidence" value="ECO:0007669"/>
    <property type="project" value="UniProtKB-KW"/>
</dbReference>
<evidence type="ECO:0000313" key="4">
    <source>
        <dbReference type="EMBL" id="KAF1850833.1"/>
    </source>
</evidence>
<feature type="domain" description="Beta-lactamase-related" evidence="3">
    <location>
        <begin position="4"/>
        <end position="378"/>
    </location>
</feature>
<sequence>MADFEKIIEQAIAAQEIPGCALVATNRDGSFKYAKAFGSTSLKEENAKPLGLDTIMWIASCTKLMTSLCAMQLVERGLVTLDEPVYKHIPELEKFTVLKGFEEDGKPIEEKHTKPITLRLLLTHASGLAYDGMLPQSLAWLKYHNRGFNKSGKLLDRFNSPLMFEPGESWMYGPGIDYAGLLIERVTGKRLDAYMEENLWGPLDVKDITFFLSSRPELKARMADMSARDESGKVKYTEERHLYQDETGNEVTDCMGGQGSFTSAEEYIKVVHALLTCDEDEKLLKKASLEEFFKPQLGEGSSAALNAFLQNDMMNNGMGGTSKEVKKDWGLGGILILQDAPDGKKAGTMIWGGLPNLIWWVDRKAGLCGLYAGQVVPPGDTKCAALHRTFEEEMY</sequence>
<comment type="caution">
    <text evidence="4">The sequence shown here is derived from an EMBL/GenBank/DDBJ whole genome shotgun (WGS) entry which is preliminary data.</text>
</comment>
<reference evidence="4" key="1">
    <citation type="submission" date="2020-01" db="EMBL/GenBank/DDBJ databases">
        <authorList>
            <consortium name="DOE Joint Genome Institute"/>
            <person name="Haridas S."/>
            <person name="Albert R."/>
            <person name="Binder M."/>
            <person name="Bloem J."/>
            <person name="Labutti K."/>
            <person name="Salamov A."/>
            <person name="Andreopoulos B."/>
            <person name="Baker S.E."/>
            <person name="Barry K."/>
            <person name="Bills G."/>
            <person name="Bluhm B.H."/>
            <person name="Cannon C."/>
            <person name="Castanera R."/>
            <person name="Culley D.E."/>
            <person name="Daum C."/>
            <person name="Ezra D."/>
            <person name="Gonzalez J.B."/>
            <person name="Henrissat B."/>
            <person name="Kuo A."/>
            <person name="Liang C."/>
            <person name="Lipzen A."/>
            <person name="Lutzoni F."/>
            <person name="Magnuson J."/>
            <person name="Mondo S."/>
            <person name="Nolan M."/>
            <person name="Ohm R."/>
            <person name="Pangilinan J."/>
            <person name="Park H.-J."/>
            <person name="Ramirez L."/>
            <person name="Alfaro M."/>
            <person name="Sun H."/>
            <person name="Tritt A."/>
            <person name="Yoshinaga Y."/>
            <person name="Zwiers L.-H."/>
            <person name="Turgeon B.G."/>
            <person name="Goodwin S.B."/>
            <person name="Spatafora J.W."/>
            <person name="Crous P.W."/>
            <person name="Grigoriev I.V."/>
        </authorList>
    </citation>
    <scope>NUCLEOTIDE SEQUENCE</scope>
    <source>
        <strain evidence="4">CBS 394.84</strain>
    </source>
</reference>
<proteinExistence type="inferred from homology"/>
<dbReference type="GeneID" id="63844643"/>
<dbReference type="AlphaFoldDB" id="A0A9P4GQG9"/>
<organism evidence="4 5">
    <name type="scientific">Cucurbitaria berberidis CBS 394.84</name>
    <dbReference type="NCBI Taxonomy" id="1168544"/>
    <lineage>
        <taxon>Eukaryota</taxon>
        <taxon>Fungi</taxon>
        <taxon>Dikarya</taxon>
        <taxon>Ascomycota</taxon>
        <taxon>Pezizomycotina</taxon>
        <taxon>Dothideomycetes</taxon>
        <taxon>Pleosporomycetidae</taxon>
        <taxon>Pleosporales</taxon>
        <taxon>Pleosporineae</taxon>
        <taxon>Cucurbitariaceae</taxon>
        <taxon>Cucurbitaria</taxon>
    </lineage>
</organism>
<dbReference type="InterPro" id="IPR001466">
    <property type="entry name" value="Beta-lactam-related"/>
</dbReference>
<dbReference type="InterPro" id="IPR012338">
    <property type="entry name" value="Beta-lactam/transpept-like"/>
</dbReference>
<dbReference type="Gene3D" id="3.40.710.10">
    <property type="entry name" value="DD-peptidase/beta-lactamase superfamily"/>
    <property type="match status" value="1"/>
</dbReference>
<dbReference type="PANTHER" id="PTHR43283:SF17">
    <property type="entry name" value="(LOVD), PUTATIVE (AFU_ORTHOLOGUE AFUA_5G00920)-RELATED"/>
    <property type="match status" value="1"/>
</dbReference>
<dbReference type="EMBL" id="ML976614">
    <property type="protein sequence ID" value="KAF1850833.1"/>
    <property type="molecule type" value="Genomic_DNA"/>
</dbReference>
<evidence type="ECO:0000256" key="1">
    <source>
        <dbReference type="ARBA" id="ARBA00009009"/>
    </source>
</evidence>